<accession>A0A1M6XJS9</accession>
<sequence length="182" mass="21290">MKLDRIYFLANPYPDGYSQKHQISLKPISKILKNIILIFLLLFISCKESEREKITNTKANSSITKKTISKKWYGTYSFALNEDSEDWRDAHYLSIVINKDSVLYSAEGYQLYHSYKLSAIENNNTLKLTFKKSYNNTDSWALEKTKDFGVLTLKNSTYIWKSPFIDTCFNDAKTKKYILKKT</sequence>
<protein>
    <submittedName>
        <fullName evidence="1">Uncharacterized protein</fullName>
    </submittedName>
</protein>
<proteinExistence type="predicted"/>
<evidence type="ECO:0000313" key="2">
    <source>
        <dbReference type="Proteomes" id="UP000184028"/>
    </source>
</evidence>
<dbReference type="AlphaFoldDB" id="A0A1M6XJS9"/>
<gene>
    <name evidence="1" type="ORF">SAMN05444484_101163</name>
</gene>
<organism evidence="1 2">
    <name type="scientific">Flavobacterium chilense</name>
    <dbReference type="NCBI Taxonomy" id="946677"/>
    <lineage>
        <taxon>Bacteria</taxon>
        <taxon>Pseudomonadati</taxon>
        <taxon>Bacteroidota</taxon>
        <taxon>Flavobacteriia</taxon>
        <taxon>Flavobacteriales</taxon>
        <taxon>Flavobacteriaceae</taxon>
        <taxon>Flavobacterium</taxon>
    </lineage>
</organism>
<name>A0A1M6XJS9_9FLAO</name>
<dbReference type="OrthoDB" id="1244848at2"/>
<evidence type="ECO:0000313" key="1">
    <source>
        <dbReference type="EMBL" id="SHL06109.1"/>
    </source>
</evidence>
<reference evidence="2" key="1">
    <citation type="submission" date="2016-11" db="EMBL/GenBank/DDBJ databases">
        <authorList>
            <person name="Varghese N."/>
            <person name="Submissions S."/>
        </authorList>
    </citation>
    <scope>NUCLEOTIDE SEQUENCE [LARGE SCALE GENOMIC DNA]</scope>
    <source>
        <strain evidence="2">DSM 24724</strain>
    </source>
</reference>
<dbReference type="Proteomes" id="UP000184028">
    <property type="component" value="Unassembled WGS sequence"/>
</dbReference>
<keyword evidence="2" id="KW-1185">Reference proteome</keyword>
<dbReference type="RefSeq" id="WP_068843480.1">
    <property type="nucleotide sequence ID" value="NZ_FRBT01000001.1"/>
</dbReference>
<dbReference type="EMBL" id="FRBT01000001">
    <property type="protein sequence ID" value="SHL06109.1"/>
    <property type="molecule type" value="Genomic_DNA"/>
</dbReference>